<dbReference type="InterPro" id="IPR002861">
    <property type="entry name" value="Reeler_dom"/>
</dbReference>
<keyword evidence="1" id="KW-0732">Signal</keyword>
<gene>
    <name evidence="3" type="ORF">MELIAE_LOCUS7725</name>
</gene>
<reference evidence="3" key="1">
    <citation type="submission" date="2021-12" db="EMBL/GenBank/DDBJ databases">
        <authorList>
            <person name="King R."/>
        </authorList>
    </citation>
    <scope>NUCLEOTIDE SEQUENCE</scope>
</reference>
<protein>
    <recommendedName>
        <fullName evidence="2">Reelin domain-containing protein</fullName>
    </recommendedName>
</protein>
<feature type="chain" id="PRO_5040492798" description="Reelin domain-containing protein" evidence="1">
    <location>
        <begin position="20"/>
        <end position="159"/>
    </location>
</feature>
<name>A0A9P0B6P7_BRAAE</name>
<dbReference type="Proteomes" id="UP001154078">
    <property type="component" value="Chromosome 5"/>
</dbReference>
<dbReference type="AlphaFoldDB" id="A0A9P0B6P7"/>
<feature type="signal peptide" evidence="1">
    <location>
        <begin position="1"/>
        <end position="19"/>
    </location>
</feature>
<evidence type="ECO:0000256" key="1">
    <source>
        <dbReference type="SAM" id="SignalP"/>
    </source>
</evidence>
<keyword evidence="4" id="KW-1185">Reference proteome</keyword>
<dbReference type="OrthoDB" id="6418377at2759"/>
<dbReference type="PANTHER" id="PTHR45828:SF33">
    <property type="entry name" value="DOMON DOMAIN-CONTAINING PROTEIN"/>
    <property type="match status" value="1"/>
</dbReference>
<dbReference type="Gene3D" id="2.60.40.4060">
    <property type="entry name" value="Reeler domain"/>
    <property type="match status" value="1"/>
</dbReference>
<proteinExistence type="predicted"/>
<accession>A0A9P0B6P7</accession>
<dbReference type="EMBL" id="OV121136">
    <property type="protein sequence ID" value="CAH0556873.1"/>
    <property type="molecule type" value="Genomic_DNA"/>
</dbReference>
<evidence type="ECO:0000259" key="2">
    <source>
        <dbReference type="PROSITE" id="PS51019"/>
    </source>
</evidence>
<dbReference type="Pfam" id="PF02014">
    <property type="entry name" value="Reeler"/>
    <property type="match status" value="1"/>
</dbReference>
<organism evidence="3 4">
    <name type="scientific">Brassicogethes aeneus</name>
    <name type="common">Rape pollen beetle</name>
    <name type="synonym">Meligethes aeneus</name>
    <dbReference type="NCBI Taxonomy" id="1431903"/>
    <lineage>
        <taxon>Eukaryota</taxon>
        <taxon>Metazoa</taxon>
        <taxon>Ecdysozoa</taxon>
        <taxon>Arthropoda</taxon>
        <taxon>Hexapoda</taxon>
        <taxon>Insecta</taxon>
        <taxon>Pterygota</taxon>
        <taxon>Neoptera</taxon>
        <taxon>Endopterygota</taxon>
        <taxon>Coleoptera</taxon>
        <taxon>Polyphaga</taxon>
        <taxon>Cucujiformia</taxon>
        <taxon>Nitidulidae</taxon>
        <taxon>Meligethinae</taxon>
        <taxon>Brassicogethes</taxon>
    </lineage>
</organism>
<dbReference type="PANTHER" id="PTHR45828">
    <property type="entry name" value="CYTOCHROME B561/FERRIC REDUCTASE TRANSMEMBRANE"/>
    <property type="match status" value="1"/>
</dbReference>
<dbReference type="CDD" id="cd08544">
    <property type="entry name" value="Reeler"/>
    <property type="match status" value="1"/>
</dbReference>
<sequence length="159" mass="16731">MSKLVFCFVILAVASGALAYSAGAPESVCDDMTPKHPVDPQKSQSPYKATVGKTAVKPGETVDIKISGPSLKGVLVQVRAANKAVGSFVIPDDDRHLKAINCHGNKASAATHKNSTDKKDLLLKWKAPSAPGKYTVYLTAAQDGGVFWVAKPGQTINVN</sequence>
<dbReference type="InterPro" id="IPR051237">
    <property type="entry name" value="Ferric-chelate_Red/DefProt"/>
</dbReference>
<dbReference type="PROSITE" id="PS51019">
    <property type="entry name" value="REELIN"/>
    <property type="match status" value="1"/>
</dbReference>
<dbReference type="InterPro" id="IPR042307">
    <property type="entry name" value="Reeler_sf"/>
</dbReference>
<feature type="domain" description="Reelin" evidence="2">
    <location>
        <begin position="6"/>
        <end position="159"/>
    </location>
</feature>
<dbReference type="GO" id="GO:0016020">
    <property type="term" value="C:membrane"/>
    <property type="evidence" value="ECO:0007669"/>
    <property type="project" value="TreeGrafter"/>
</dbReference>
<evidence type="ECO:0000313" key="3">
    <source>
        <dbReference type="EMBL" id="CAH0556873.1"/>
    </source>
</evidence>
<evidence type="ECO:0000313" key="4">
    <source>
        <dbReference type="Proteomes" id="UP001154078"/>
    </source>
</evidence>